<evidence type="ECO:0000256" key="1">
    <source>
        <dbReference type="SAM" id="MobiDB-lite"/>
    </source>
</evidence>
<dbReference type="SUPFAM" id="SSF140453">
    <property type="entry name" value="EsxAB dimer-like"/>
    <property type="match status" value="1"/>
</dbReference>
<feature type="compositionally biased region" description="Gly residues" evidence="1">
    <location>
        <begin position="12"/>
        <end position="23"/>
    </location>
</feature>
<dbReference type="RefSeq" id="WP_109030547.1">
    <property type="nucleotide sequence ID" value="NZ_BEWD01000004.1"/>
</dbReference>
<organism evidence="2 3">
    <name type="scientific">Streptomyces rubrogriseus</name>
    <dbReference type="NCBI Taxonomy" id="194673"/>
    <lineage>
        <taxon>Bacteria</taxon>
        <taxon>Bacillati</taxon>
        <taxon>Actinomycetota</taxon>
        <taxon>Actinomycetes</taxon>
        <taxon>Kitasatosporales</taxon>
        <taxon>Streptomycetaceae</taxon>
        <taxon>Streptomyces</taxon>
        <taxon>Streptomyces violaceoruber group</taxon>
    </lineage>
</organism>
<evidence type="ECO:0000313" key="2">
    <source>
        <dbReference type="EMBL" id="NEC38642.1"/>
    </source>
</evidence>
<dbReference type="InterPro" id="IPR010310">
    <property type="entry name" value="T7SS_ESAT-6-like"/>
</dbReference>
<dbReference type="AlphaFoldDB" id="A0A6G3TPU6"/>
<feature type="compositionally biased region" description="Low complexity" evidence="1">
    <location>
        <begin position="1"/>
        <end position="11"/>
    </location>
</feature>
<dbReference type="EMBL" id="JAAGMQ010001081">
    <property type="protein sequence ID" value="NEC38642.1"/>
    <property type="molecule type" value="Genomic_DNA"/>
</dbReference>
<dbReference type="InterPro" id="IPR036689">
    <property type="entry name" value="ESAT-6-like_sf"/>
</dbReference>
<reference evidence="2 3" key="1">
    <citation type="submission" date="2020-01" db="EMBL/GenBank/DDBJ databases">
        <title>Insect and environment-associated Actinomycetes.</title>
        <authorList>
            <person name="Currrie C."/>
            <person name="Chevrette M."/>
            <person name="Carlson C."/>
            <person name="Stubbendieck R."/>
            <person name="Wendt-Pienkowski E."/>
        </authorList>
    </citation>
    <scope>NUCLEOTIDE SEQUENCE [LARGE SCALE GENOMIC DNA]</scope>
    <source>
        <strain evidence="2 3">SID7739</strain>
    </source>
</reference>
<feature type="region of interest" description="Disordered" evidence="1">
    <location>
        <begin position="1"/>
        <end position="26"/>
    </location>
</feature>
<dbReference type="Proteomes" id="UP000475666">
    <property type="component" value="Unassembled WGS sequence"/>
</dbReference>
<evidence type="ECO:0008006" key="4">
    <source>
        <dbReference type="Google" id="ProtNLM"/>
    </source>
</evidence>
<comment type="caution">
    <text evidence="2">The sequence shown here is derived from an EMBL/GenBank/DDBJ whole genome shotgun (WGS) entry which is preliminary data.</text>
</comment>
<gene>
    <name evidence="2" type="ORF">G3I66_36550</name>
</gene>
<dbReference type="Gene3D" id="1.10.287.1060">
    <property type="entry name" value="ESAT-6-like"/>
    <property type="match status" value="1"/>
</dbReference>
<dbReference type="GeneID" id="96652345"/>
<sequence length="120" mass="12606">MSTPAGNNSGSDGEGSGGHGGGMSPEEFRVALGELRRAIGAVRGESEHIAGLIGQVEARFEAAQAHWQSPAASTAEVMTSWFARASHDLEELLREMAHRMQTAYDNYASAEQANTTNSGG</sequence>
<dbReference type="Pfam" id="PF06013">
    <property type="entry name" value="WXG100"/>
    <property type="match status" value="1"/>
</dbReference>
<accession>A0A6G3TPU6</accession>
<proteinExistence type="predicted"/>
<name>A0A6G3TPU6_9ACTN</name>
<protein>
    <recommendedName>
        <fullName evidence="4">WXG100 family type VII secretion target</fullName>
    </recommendedName>
</protein>
<evidence type="ECO:0000313" key="3">
    <source>
        <dbReference type="Proteomes" id="UP000475666"/>
    </source>
</evidence>